<keyword evidence="4" id="KW-1185">Reference proteome</keyword>
<dbReference type="Gene3D" id="2.60.40.10">
    <property type="entry name" value="Immunoglobulins"/>
    <property type="match status" value="2"/>
</dbReference>
<dbReference type="SUPFAM" id="SSF49265">
    <property type="entry name" value="Fibronectin type III"/>
    <property type="match status" value="1"/>
</dbReference>
<evidence type="ECO:0000256" key="1">
    <source>
        <dbReference type="ARBA" id="ARBA00022737"/>
    </source>
</evidence>
<dbReference type="Proteomes" id="UP000694888">
    <property type="component" value="Unplaced"/>
</dbReference>
<dbReference type="PANTHER" id="PTHR13817">
    <property type="entry name" value="TITIN"/>
    <property type="match status" value="1"/>
</dbReference>
<dbReference type="RefSeq" id="XP_012943965.1">
    <property type="nucleotide sequence ID" value="XM_013088511.2"/>
</dbReference>
<feature type="domain" description="Fibronectin type-III" evidence="3">
    <location>
        <begin position="118"/>
        <end position="222"/>
    </location>
</feature>
<dbReference type="PROSITE" id="PS50853">
    <property type="entry name" value="FN3"/>
    <property type="match status" value="2"/>
</dbReference>
<dbReference type="SMART" id="SM00060">
    <property type="entry name" value="FN3"/>
    <property type="match status" value="2"/>
</dbReference>
<name>A0ABM1AAG5_APLCA</name>
<organism evidence="4 5">
    <name type="scientific">Aplysia californica</name>
    <name type="common">California sea hare</name>
    <dbReference type="NCBI Taxonomy" id="6500"/>
    <lineage>
        <taxon>Eukaryota</taxon>
        <taxon>Metazoa</taxon>
        <taxon>Spiralia</taxon>
        <taxon>Lophotrochozoa</taxon>
        <taxon>Mollusca</taxon>
        <taxon>Gastropoda</taxon>
        <taxon>Heterobranchia</taxon>
        <taxon>Euthyneura</taxon>
        <taxon>Tectipleura</taxon>
        <taxon>Aplysiida</taxon>
        <taxon>Aplysioidea</taxon>
        <taxon>Aplysiidae</taxon>
        <taxon>Aplysia</taxon>
    </lineage>
</organism>
<proteinExistence type="predicted"/>
<dbReference type="InterPro" id="IPR050964">
    <property type="entry name" value="Striated_Muscle_Regulatory"/>
</dbReference>
<keyword evidence="1" id="KW-0677">Repeat</keyword>
<dbReference type="CDD" id="cd00063">
    <property type="entry name" value="FN3"/>
    <property type="match status" value="2"/>
</dbReference>
<feature type="domain" description="Fibronectin type-III" evidence="3">
    <location>
        <begin position="11"/>
        <end position="117"/>
    </location>
</feature>
<evidence type="ECO:0000259" key="3">
    <source>
        <dbReference type="PROSITE" id="PS50853"/>
    </source>
</evidence>
<dbReference type="GeneID" id="101848936"/>
<reference evidence="5" key="1">
    <citation type="submission" date="2025-08" db="UniProtKB">
        <authorList>
            <consortium name="RefSeq"/>
        </authorList>
    </citation>
    <scope>IDENTIFICATION</scope>
</reference>
<dbReference type="InterPro" id="IPR003961">
    <property type="entry name" value="FN3_dom"/>
</dbReference>
<feature type="region of interest" description="Disordered" evidence="2">
    <location>
        <begin position="215"/>
        <end position="247"/>
    </location>
</feature>
<dbReference type="Pfam" id="PF00041">
    <property type="entry name" value="fn3"/>
    <property type="match status" value="1"/>
</dbReference>
<sequence length="280" mass="31094">MAATEPQVTVAGFGLDKNRPLTQTAAHFVWEAIDPKDRKINGKFRGYKILYWEVTDERHKREVYVPVSGQPVAAGHLVKASVPDLPAYSSIRVQVVVVNTHYQGPPSDVEDVFTPEGTPSAVEGLFADVVTHNSVTLRWLPPDHSNGIITGYDIGYQPVLGNRLGPVRPVLRRSNNPRVFQERIEGLKSNHRYRFHIMATTRAGRGQQSFIDVKTDNYTGKPGERGPTIQRPYNDNPMENDDDSNSALSPLSSPLLYSLPALTLTLYSTLLPVFQVVCCS</sequence>
<dbReference type="InterPro" id="IPR036116">
    <property type="entry name" value="FN3_sf"/>
</dbReference>
<evidence type="ECO:0000313" key="4">
    <source>
        <dbReference type="Proteomes" id="UP000694888"/>
    </source>
</evidence>
<protein>
    <submittedName>
        <fullName evidence="5">Neuroglian</fullName>
    </submittedName>
</protein>
<gene>
    <name evidence="5" type="primary">LOC101848936</name>
</gene>
<dbReference type="InterPro" id="IPR013783">
    <property type="entry name" value="Ig-like_fold"/>
</dbReference>
<evidence type="ECO:0000313" key="5">
    <source>
        <dbReference type="RefSeq" id="XP_012943965.1"/>
    </source>
</evidence>
<accession>A0ABM1AAG5</accession>
<dbReference type="PANTHER" id="PTHR13817:SF166">
    <property type="entry name" value="NEURONAL IGCAM-RELATED"/>
    <property type="match status" value="1"/>
</dbReference>
<evidence type="ECO:0000256" key="2">
    <source>
        <dbReference type="SAM" id="MobiDB-lite"/>
    </source>
</evidence>